<evidence type="ECO:0000313" key="2">
    <source>
        <dbReference type="Proteomes" id="UP000050331"/>
    </source>
</evidence>
<organism evidence="1 2">
    <name type="scientific">Lentibacillus amyloliquefaciens</name>
    <dbReference type="NCBI Taxonomy" id="1472767"/>
    <lineage>
        <taxon>Bacteria</taxon>
        <taxon>Bacillati</taxon>
        <taxon>Bacillota</taxon>
        <taxon>Bacilli</taxon>
        <taxon>Bacillales</taxon>
        <taxon>Bacillaceae</taxon>
        <taxon>Lentibacillus</taxon>
    </lineage>
</organism>
<dbReference type="AlphaFoldDB" id="A0A0U4FT62"/>
<dbReference type="EMBL" id="CP013862">
    <property type="protein sequence ID" value="ALX49077.1"/>
    <property type="molecule type" value="Genomic_DNA"/>
</dbReference>
<protein>
    <submittedName>
        <fullName evidence="1">Uncharacterized protein</fullName>
    </submittedName>
</protein>
<gene>
    <name evidence="1" type="ORF">AOX59_10995</name>
</gene>
<accession>A0A0U4FT62</accession>
<reference evidence="1 2" key="1">
    <citation type="submission" date="2016-01" db="EMBL/GenBank/DDBJ databases">
        <title>Complete genome sequence of strain Lentibacillus amyloliquefaciens LAM0015T isolated from saline sediment.</title>
        <authorList>
            <person name="Wang J.-L."/>
            <person name="He M.-X."/>
        </authorList>
    </citation>
    <scope>NUCLEOTIDE SEQUENCE [LARGE SCALE GENOMIC DNA]</scope>
    <source>
        <strain evidence="1 2">LAM0015</strain>
    </source>
</reference>
<name>A0A0U4FT62_9BACI</name>
<sequence length="78" mass="8833">MVMRAAFRTAVGRRFPVGVAAFRSFKKSNNQRENRPVEIAFAKNSKIKTLLTGQECEQSKKKQSEETLKCSHHVLNPA</sequence>
<dbReference type="KEGG" id="lao:AOX59_10995"/>
<keyword evidence="2" id="KW-1185">Reference proteome</keyword>
<dbReference type="Proteomes" id="UP000050331">
    <property type="component" value="Chromosome"/>
</dbReference>
<evidence type="ECO:0000313" key="1">
    <source>
        <dbReference type="EMBL" id="ALX49077.1"/>
    </source>
</evidence>
<proteinExistence type="predicted"/>